<dbReference type="AlphaFoldDB" id="A0A948TEQ2"/>
<protein>
    <submittedName>
        <fullName evidence="1">Uncharacterized protein</fullName>
    </submittedName>
</protein>
<evidence type="ECO:0000313" key="2">
    <source>
        <dbReference type="Proteomes" id="UP000733611"/>
    </source>
</evidence>
<comment type="caution">
    <text evidence="1">The sequence shown here is derived from an EMBL/GenBank/DDBJ whole genome shotgun (WGS) entry which is preliminary data.</text>
</comment>
<gene>
    <name evidence="1" type="ORF">H9847_01400</name>
</gene>
<evidence type="ECO:0000313" key="1">
    <source>
        <dbReference type="EMBL" id="MBU3843519.1"/>
    </source>
</evidence>
<dbReference type="Proteomes" id="UP000733611">
    <property type="component" value="Unassembled WGS sequence"/>
</dbReference>
<organism evidence="1 2">
    <name type="scientific">Candidatus Anaerobiospirillum pullicola</name>
    <dbReference type="NCBI Taxonomy" id="2838451"/>
    <lineage>
        <taxon>Bacteria</taxon>
        <taxon>Pseudomonadati</taxon>
        <taxon>Pseudomonadota</taxon>
        <taxon>Gammaproteobacteria</taxon>
        <taxon>Aeromonadales</taxon>
        <taxon>Succinivibrionaceae</taxon>
        <taxon>Anaerobiospirillum</taxon>
    </lineage>
</organism>
<reference evidence="1" key="1">
    <citation type="journal article" date="2021" name="PeerJ">
        <title>Extensive microbial diversity within the chicken gut microbiome revealed by metagenomics and culture.</title>
        <authorList>
            <person name="Gilroy R."/>
            <person name="Ravi A."/>
            <person name="Getino M."/>
            <person name="Pursley I."/>
            <person name="Horton D.L."/>
            <person name="Alikhan N.F."/>
            <person name="Baker D."/>
            <person name="Gharbi K."/>
            <person name="Hall N."/>
            <person name="Watson M."/>
            <person name="Adriaenssens E.M."/>
            <person name="Foster-Nyarko E."/>
            <person name="Jarju S."/>
            <person name="Secka A."/>
            <person name="Antonio M."/>
            <person name="Oren A."/>
            <person name="Chaudhuri R.R."/>
            <person name="La Ragione R."/>
            <person name="Hildebrand F."/>
            <person name="Pallen M.J."/>
        </authorList>
    </citation>
    <scope>NUCLEOTIDE SEQUENCE</scope>
    <source>
        <strain evidence="1">378</strain>
    </source>
</reference>
<feature type="non-terminal residue" evidence="1">
    <location>
        <position position="1"/>
    </location>
</feature>
<reference evidence="1" key="2">
    <citation type="submission" date="2021-04" db="EMBL/GenBank/DDBJ databases">
        <authorList>
            <person name="Gilroy R."/>
        </authorList>
    </citation>
    <scope>NUCLEOTIDE SEQUENCE</scope>
    <source>
        <strain evidence="1">378</strain>
    </source>
</reference>
<name>A0A948TEQ2_9GAMM</name>
<dbReference type="EMBL" id="JAHLFE010000023">
    <property type="protein sequence ID" value="MBU3843519.1"/>
    <property type="molecule type" value="Genomic_DNA"/>
</dbReference>
<sequence length="76" mass="8345">PPPPPALSPQHICAPVPHFGAQTPNSSLQPFCGALCLLFSDIYQLLHVLEPPKRPFAKFAKICKKQPKARKICLDS</sequence>
<accession>A0A948TEQ2</accession>
<proteinExistence type="predicted"/>